<dbReference type="HAMAP" id="MF_00179">
    <property type="entry name" value="RibA"/>
    <property type="match status" value="1"/>
</dbReference>
<feature type="site" description="Essential for DHBP synthase activity" evidence="19">
    <location>
        <position position="174"/>
    </location>
</feature>
<keyword evidence="11 19" id="KW-0862">Zinc</keyword>
<dbReference type="PANTHER" id="PTHR21327:SF18">
    <property type="entry name" value="3,4-DIHYDROXY-2-BUTANONE 4-PHOSPHATE SYNTHASE"/>
    <property type="match status" value="1"/>
</dbReference>
<keyword evidence="16 19" id="KW-0511">Multifunctional enzyme</keyword>
<dbReference type="UniPathway" id="UPA00275">
    <property type="reaction ID" value="UER00399"/>
</dbReference>
<evidence type="ECO:0000256" key="5">
    <source>
        <dbReference type="ARBA" id="ARBA00004904"/>
    </source>
</evidence>
<dbReference type="OrthoDB" id="9793111at2"/>
<evidence type="ECO:0000256" key="13">
    <source>
        <dbReference type="ARBA" id="ARBA00023134"/>
    </source>
</evidence>
<feature type="binding site" evidence="19">
    <location>
        <position position="268"/>
    </location>
    <ligand>
        <name>Zn(2+)</name>
        <dbReference type="ChEBI" id="CHEBI:29105"/>
        <note>catalytic</note>
    </ligand>
</feature>
<evidence type="ECO:0000256" key="15">
    <source>
        <dbReference type="ARBA" id="ARBA00023239"/>
    </source>
</evidence>
<dbReference type="NCBIfam" id="NF006806">
    <property type="entry name" value="PRK09319.1"/>
    <property type="match status" value="1"/>
</dbReference>
<feature type="active site" description="Nucleophile; for GTP cyclohydrolase activity" evidence="19">
    <location>
        <position position="342"/>
    </location>
</feature>
<comment type="caution">
    <text evidence="21">The sequence shown here is derived from an EMBL/GenBank/DDBJ whole genome shotgun (WGS) entry which is preliminary data.</text>
</comment>
<feature type="region of interest" description="DHBP synthase" evidence="19">
    <location>
        <begin position="1"/>
        <end position="211"/>
    </location>
</feature>
<dbReference type="Gene3D" id="3.40.50.10990">
    <property type="entry name" value="GTP cyclohydrolase II"/>
    <property type="match status" value="1"/>
</dbReference>
<keyword evidence="13 19" id="KW-0342">GTP-binding</keyword>
<feature type="region of interest" description="GTP cyclohydrolase II" evidence="19">
    <location>
        <begin position="212"/>
        <end position="561"/>
    </location>
</feature>
<feature type="binding site" evidence="19">
    <location>
        <begin position="263"/>
        <end position="267"/>
    </location>
    <ligand>
        <name>GTP</name>
        <dbReference type="ChEBI" id="CHEBI:37565"/>
    </ligand>
</feature>
<dbReference type="HAMAP" id="MF_00180">
    <property type="entry name" value="RibB"/>
    <property type="match status" value="1"/>
</dbReference>
<keyword evidence="9 19" id="KW-0547">Nucleotide-binding</keyword>
<evidence type="ECO:0000313" key="22">
    <source>
        <dbReference type="Proteomes" id="UP000247807"/>
    </source>
</evidence>
<dbReference type="InterPro" id="IPR000926">
    <property type="entry name" value="RibA"/>
</dbReference>
<feature type="binding site" evidence="19">
    <location>
        <position position="284"/>
    </location>
    <ligand>
        <name>GTP</name>
        <dbReference type="ChEBI" id="CHEBI:37565"/>
    </ligand>
</feature>
<dbReference type="GO" id="GO:0009231">
    <property type="term" value="P:riboflavin biosynthetic process"/>
    <property type="evidence" value="ECO:0007669"/>
    <property type="project" value="UniProtKB-UniRule"/>
</dbReference>
<dbReference type="GO" id="GO:0000287">
    <property type="term" value="F:magnesium ion binding"/>
    <property type="evidence" value="ECO:0007669"/>
    <property type="project" value="UniProtKB-UniRule"/>
</dbReference>
<feature type="binding site" evidence="19">
    <location>
        <position position="281"/>
    </location>
    <ligand>
        <name>Zn(2+)</name>
        <dbReference type="ChEBI" id="CHEBI:29105"/>
        <note>catalytic</note>
    </ligand>
</feature>
<feature type="binding site" evidence="19">
    <location>
        <position position="174"/>
    </location>
    <ligand>
        <name>D-ribulose 5-phosphate</name>
        <dbReference type="ChEBI" id="CHEBI:58121"/>
    </ligand>
</feature>
<evidence type="ECO:0000256" key="16">
    <source>
        <dbReference type="ARBA" id="ARBA00023268"/>
    </source>
</evidence>
<feature type="binding site" evidence="19">
    <location>
        <position position="363"/>
    </location>
    <ligand>
        <name>GTP</name>
        <dbReference type="ChEBI" id="CHEBI:37565"/>
    </ligand>
</feature>
<dbReference type="EC" id="4.1.99.12" evidence="19"/>
<dbReference type="GO" id="GO:0030145">
    <property type="term" value="F:manganese ion binding"/>
    <property type="evidence" value="ECO:0007669"/>
    <property type="project" value="UniProtKB-UniRule"/>
</dbReference>
<dbReference type="Pfam" id="PF00926">
    <property type="entry name" value="DHBP_synthase"/>
    <property type="match status" value="1"/>
</dbReference>
<dbReference type="InterPro" id="IPR016299">
    <property type="entry name" value="Riboflavin_synth_RibBA"/>
</dbReference>
<dbReference type="RefSeq" id="WP_158466569.1">
    <property type="nucleotide sequence ID" value="NZ_QJUE01000002.1"/>
</dbReference>
<evidence type="ECO:0000256" key="10">
    <source>
        <dbReference type="ARBA" id="ARBA00022801"/>
    </source>
</evidence>
<evidence type="ECO:0000256" key="11">
    <source>
        <dbReference type="ARBA" id="ARBA00022833"/>
    </source>
</evidence>
<evidence type="ECO:0000313" key="21">
    <source>
        <dbReference type="EMBL" id="PYE03073.1"/>
    </source>
</evidence>
<feature type="binding site" evidence="19">
    <location>
        <position position="40"/>
    </location>
    <ligand>
        <name>D-ribulose 5-phosphate</name>
        <dbReference type="ChEBI" id="CHEBI:58121"/>
    </ligand>
</feature>
<dbReference type="NCBIfam" id="TIGR00506">
    <property type="entry name" value="ribB"/>
    <property type="match status" value="1"/>
</dbReference>
<dbReference type="SUPFAM" id="SSF55821">
    <property type="entry name" value="YrdC/RibB"/>
    <property type="match status" value="1"/>
</dbReference>
<feature type="binding site" evidence="19">
    <location>
        <begin position="150"/>
        <end position="154"/>
    </location>
    <ligand>
        <name>D-ribulose 5-phosphate</name>
        <dbReference type="ChEBI" id="CHEBI:58121"/>
    </ligand>
</feature>
<evidence type="ECO:0000256" key="9">
    <source>
        <dbReference type="ARBA" id="ARBA00022741"/>
    </source>
</evidence>
<comment type="catalytic activity">
    <reaction evidence="1 19">
        <text>D-ribulose 5-phosphate = (2S)-2-hydroxy-3-oxobutyl phosphate + formate + H(+)</text>
        <dbReference type="Rhea" id="RHEA:18457"/>
        <dbReference type="ChEBI" id="CHEBI:15378"/>
        <dbReference type="ChEBI" id="CHEBI:15740"/>
        <dbReference type="ChEBI" id="CHEBI:58121"/>
        <dbReference type="ChEBI" id="CHEBI:58830"/>
        <dbReference type="EC" id="4.1.99.12"/>
    </reaction>
</comment>
<feature type="binding site" evidence="19">
    <location>
        <begin position="35"/>
        <end position="36"/>
    </location>
    <ligand>
        <name>D-ribulose 5-phosphate</name>
        <dbReference type="ChEBI" id="CHEBI:58121"/>
    </ligand>
</feature>
<proteinExistence type="inferred from homology"/>
<dbReference type="FunFam" id="3.90.870.10:FF:000001">
    <property type="entry name" value="Riboflavin biosynthesis protein RibBA"/>
    <property type="match status" value="1"/>
</dbReference>
<comment type="similarity">
    <text evidence="19">In the C-terminal section; belongs to the GTP cyclohydrolase II family.</text>
</comment>
<evidence type="ECO:0000256" key="19">
    <source>
        <dbReference type="HAMAP-Rule" id="MF_01283"/>
    </source>
</evidence>
<keyword evidence="8 19" id="KW-0479">Metal-binding</keyword>
<dbReference type="AlphaFoldDB" id="A0A318RH71"/>
<dbReference type="InterPro" id="IPR032677">
    <property type="entry name" value="GTP_cyclohydro_II"/>
</dbReference>
<dbReference type="NCBIfam" id="NF006803">
    <property type="entry name" value="PRK09311.1"/>
    <property type="match status" value="1"/>
</dbReference>
<dbReference type="NCBIfam" id="NF001591">
    <property type="entry name" value="PRK00393.1"/>
    <property type="match status" value="1"/>
</dbReference>
<dbReference type="InterPro" id="IPR036144">
    <property type="entry name" value="RibA-like_sf"/>
</dbReference>
<keyword evidence="14 19" id="KW-0464">Manganese</keyword>
<protein>
    <recommendedName>
        <fullName evidence="19">Riboflavin biosynthesis protein RibBA</fullName>
    </recommendedName>
    <domain>
        <recommendedName>
            <fullName evidence="19">3,4-dihydroxy-2-butanone 4-phosphate synthase</fullName>
            <shortName evidence="19">DHBP synthase</shortName>
            <ecNumber evidence="19">4.1.99.12</ecNumber>
        </recommendedName>
    </domain>
    <domain>
        <recommendedName>
            <fullName evidence="19">GTP cyclohydrolase-2</fullName>
            <ecNumber evidence="19">3.5.4.25</ecNumber>
        </recommendedName>
        <alternativeName>
            <fullName evidence="19">GTP cyclohydrolase II</fullName>
        </alternativeName>
    </domain>
</protein>
<dbReference type="EC" id="3.5.4.25" evidence="19"/>
<comment type="function">
    <text evidence="3 19">Catalyzes the conversion of D-ribulose 5-phosphate to formate and 3,4-dihydroxy-2-butanone 4-phosphate.</text>
</comment>
<feature type="domain" description="GTP cyclohydrolase II" evidence="20">
    <location>
        <begin position="221"/>
        <end position="384"/>
    </location>
</feature>
<dbReference type="Pfam" id="PF00925">
    <property type="entry name" value="GTP_cyclohydro2"/>
    <property type="match status" value="1"/>
</dbReference>
<comment type="catalytic activity">
    <reaction evidence="18 19">
        <text>GTP + 4 H2O = 2,5-diamino-6-hydroxy-4-(5-phosphoribosylamino)-pyrimidine + formate + 2 phosphate + 3 H(+)</text>
        <dbReference type="Rhea" id="RHEA:23704"/>
        <dbReference type="ChEBI" id="CHEBI:15377"/>
        <dbReference type="ChEBI" id="CHEBI:15378"/>
        <dbReference type="ChEBI" id="CHEBI:15740"/>
        <dbReference type="ChEBI" id="CHEBI:37565"/>
        <dbReference type="ChEBI" id="CHEBI:43474"/>
        <dbReference type="ChEBI" id="CHEBI:58614"/>
        <dbReference type="EC" id="3.5.4.25"/>
    </reaction>
</comment>
<feature type="binding site" evidence="19">
    <location>
        <position position="36"/>
    </location>
    <ligand>
        <name>Mg(2+)</name>
        <dbReference type="ChEBI" id="CHEBI:18420"/>
        <label>1</label>
    </ligand>
</feature>
<dbReference type="InterPro" id="IPR000422">
    <property type="entry name" value="DHBP_synthase_RibB"/>
</dbReference>
<dbReference type="GO" id="GO:0008270">
    <property type="term" value="F:zinc ion binding"/>
    <property type="evidence" value="ECO:0007669"/>
    <property type="project" value="UniProtKB-UniRule"/>
</dbReference>
<evidence type="ECO:0000256" key="1">
    <source>
        <dbReference type="ARBA" id="ARBA00000141"/>
    </source>
</evidence>
<reference evidence="21 22" key="1">
    <citation type="journal article" date="2018" name="Appl. Environ. Microbiol.">
        <title>Genome rearrangement shapes Prochlorococcus ecological adaptation.</title>
        <authorList>
            <person name="Yan W."/>
            <person name="Wei S."/>
            <person name="Wang Q."/>
            <person name="Xiao X."/>
            <person name="Zeng Q."/>
            <person name="Jiao N."/>
            <person name="Zhang R."/>
        </authorList>
    </citation>
    <scope>NUCLEOTIDE SEQUENCE [LARGE SCALE GENOMIC DNA]</scope>
    <source>
        <strain evidence="21 22">XMU1408</strain>
    </source>
</reference>
<dbReference type="SUPFAM" id="SSF142695">
    <property type="entry name" value="RibA-like"/>
    <property type="match status" value="1"/>
</dbReference>
<organism evidence="21 22">
    <name type="scientific">Prochlorococcus marinus XMU1408</name>
    <dbReference type="NCBI Taxonomy" id="2213228"/>
    <lineage>
        <taxon>Bacteria</taxon>
        <taxon>Bacillati</taxon>
        <taxon>Cyanobacteriota</taxon>
        <taxon>Cyanophyceae</taxon>
        <taxon>Synechococcales</taxon>
        <taxon>Prochlorococcaceae</taxon>
        <taxon>Prochlorococcus</taxon>
    </lineage>
</organism>
<dbReference type="InterPro" id="IPR017945">
    <property type="entry name" value="DHBP_synth_RibB-like_a/b_dom"/>
</dbReference>
<dbReference type="GO" id="GO:0005525">
    <property type="term" value="F:GTP binding"/>
    <property type="evidence" value="ECO:0007669"/>
    <property type="project" value="UniProtKB-KW"/>
</dbReference>
<feature type="binding site" evidence="19">
    <location>
        <position position="36"/>
    </location>
    <ligand>
        <name>Mg(2+)</name>
        <dbReference type="ChEBI" id="CHEBI:18420"/>
        <label>2</label>
    </ligand>
</feature>
<comment type="cofactor">
    <cofactor evidence="19">
        <name>Mg(2+)</name>
        <dbReference type="ChEBI" id="CHEBI:18420"/>
    </cofactor>
    <cofactor evidence="19">
        <name>Mn(2+)</name>
        <dbReference type="ChEBI" id="CHEBI:29035"/>
    </cofactor>
    <text evidence="19">Binds 2 divalent metal cations per subunit. Magnesium or manganese.</text>
</comment>
<evidence type="ECO:0000256" key="6">
    <source>
        <dbReference type="ARBA" id="ARBA00005520"/>
    </source>
</evidence>
<dbReference type="Gene3D" id="3.90.870.10">
    <property type="entry name" value="DHBP synthase"/>
    <property type="match status" value="1"/>
</dbReference>
<dbReference type="HAMAP" id="MF_01283">
    <property type="entry name" value="RibBA"/>
    <property type="match status" value="1"/>
</dbReference>
<keyword evidence="10 19" id="KW-0378">Hydrolase</keyword>
<dbReference type="CDD" id="cd00641">
    <property type="entry name" value="GTP_cyclohydro2"/>
    <property type="match status" value="1"/>
</dbReference>
<comment type="cofactor">
    <cofactor evidence="19">
        <name>Zn(2+)</name>
        <dbReference type="ChEBI" id="CHEBI:29105"/>
    </cofactor>
    <text evidence="19">Binds 1 zinc ion per subunit.</text>
</comment>
<keyword evidence="12 19" id="KW-0460">Magnesium</keyword>
<evidence type="ECO:0000256" key="8">
    <source>
        <dbReference type="ARBA" id="ARBA00022723"/>
    </source>
</evidence>
<dbReference type="PANTHER" id="PTHR21327">
    <property type="entry name" value="GTP CYCLOHYDROLASE II-RELATED"/>
    <property type="match status" value="1"/>
</dbReference>
<evidence type="ECO:0000256" key="18">
    <source>
        <dbReference type="ARBA" id="ARBA00049295"/>
    </source>
</evidence>
<evidence type="ECO:0000256" key="17">
    <source>
        <dbReference type="ARBA" id="ARBA00043932"/>
    </source>
</evidence>
<dbReference type="NCBIfam" id="TIGR00505">
    <property type="entry name" value="ribA"/>
    <property type="match status" value="1"/>
</dbReference>
<evidence type="ECO:0000256" key="4">
    <source>
        <dbReference type="ARBA" id="ARBA00004853"/>
    </source>
</evidence>
<keyword evidence="15 19" id="KW-0456">Lyase</keyword>
<evidence type="ECO:0000259" key="20">
    <source>
        <dbReference type="Pfam" id="PF00925"/>
    </source>
</evidence>
<gene>
    <name evidence="19" type="primary">ribBA</name>
    <name evidence="21" type="ORF">DNJ73_04850</name>
</gene>
<evidence type="ECO:0000256" key="14">
    <source>
        <dbReference type="ARBA" id="ARBA00023211"/>
    </source>
</evidence>
<dbReference type="GO" id="GO:0008686">
    <property type="term" value="F:3,4-dihydroxy-2-butanone-4-phosphate synthase activity"/>
    <property type="evidence" value="ECO:0007669"/>
    <property type="project" value="UniProtKB-UniRule"/>
</dbReference>
<keyword evidence="7 19" id="KW-0686">Riboflavin biosynthesis</keyword>
<name>A0A318RH71_PROMR</name>
<feature type="binding site" evidence="19">
    <location>
        <position position="368"/>
    </location>
    <ligand>
        <name>GTP</name>
        <dbReference type="ChEBI" id="CHEBI:37565"/>
    </ligand>
</feature>
<sequence>MKSEDCYEIEFDDIADALAAIRNGECVVVVDDEKRENEGDLICAAQFATPQQINFMATEARGLICLAMQGERLDQLDLPLMVDRNTDSNQTAFTVSIDAGPEFGVSTGISAEDRAKTIQVALNSQTRPIDLRRPGHIFPLRAKIGGVLKRAGHTEAAVDLSLLAGLSPAGVICEIQNQDGSMARLPELKTYAKERNLKLISIADLIHYRLENERFVYRQAIAKLPSLFGDFKAIGYKNELDGSEHVAIIKGDPEKLKEPVLVRMHSECLTGDAFGSLRCDCRPQLEAALSRISEEGEGVVVYLRQEGRGIGLVNKLKAYNLQDGGLDTVEANEKLGFPADLRNYGVGAQILTDLGINRLKLLTNNPRKIAGLGGYGLQVESRVPLVICPGDHNAAYLEVKREKLGHLIGNNIQNNLTNERQNIVVYWDGKVHDNELKHFENKANKWSENHFLNISIQNAPRLIALCENPLFIWNVRHRDIKTHLEGNLIDKRLLESLLKELSNWKNTERVGIIKTDNYEQLLHPSQNILIEEKEISELSNFENSPLFDWDLKDKTSTIEWS</sequence>
<feature type="binding site" evidence="19">
    <location>
        <position position="153"/>
    </location>
    <ligand>
        <name>Mg(2+)</name>
        <dbReference type="ChEBI" id="CHEBI:18420"/>
        <label>2</label>
    </ligand>
</feature>
<dbReference type="GO" id="GO:0003935">
    <property type="term" value="F:GTP cyclohydrolase II activity"/>
    <property type="evidence" value="ECO:0007669"/>
    <property type="project" value="UniProtKB-UniRule"/>
</dbReference>
<evidence type="ECO:0000256" key="12">
    <source>
        <dbReference type="ARBA" id="ARBA00022842"/>
    </source>
</evidence>
<comment type="cofactor">
    <cofactor evidence="2">
        <name>Mn(2+)</name>
        <dbReference type="ChEBI" id="CHEBI:29035"/>
    </cofactor>
</comment>
<accession>A0A318RH71</accession>
<dbReference type="FunFam" id="3.40.50.10990:FF:000001">
    <property type="entry name" value="Riboflavin biosynthesis protein RibBA"/>
    <property type="match status" value="1"/>
</dbReference>
<comment type="pathway">
    <text evidence="5 19">Cofactor biosynthesis; riboflavin biosynthesis; 2-hydroxy-3-oxobutyl phosphate from D-ribulose 5-phosphate: step 1/1.</text>
</comment>
<dbReference type="EMBL" id="QJUE01000002">
    <property type="protein sequence ID" value="PYE03073.1"/>
    <property type="molecule type" value="Genomic_DNA"/>
</dbReference>
<comment type="pathway">
    <text evidence="4 19">Cofactor biosynthesis; riboflavin biosynthesis; 5-amino-6-(D-ribitylamino)uracil from GTP: step 1/4.</text>
</comment>
<evidence type="ECO:0000256" key="2">
    <source>
        <dbReference type="ARBA" id="ARBA00001936"/>
    </source>
</evidence>
<feature type="site" description="Essential for DHBP synthase activity" evidence="19">
    <location>
        <position position="136"/>
    </location>
</feature>
<comment type="similarity">
    <text evidence="6 19">In the N-terminal section; belongs to the DHBP synthase family.</text>
</comment>
<dbReference type="GO" id="GO:0005829">
    <property type="term" value="C:cytosol"/>
    <property type="evidence" value="ECO:0007669"/>
    <property type="project" value="TreeGrafter"/>
</dbReference>
<comment type="function">
    <text evidence="17 19">Catalyzes the conversion of GTP to 2,5-diamino-6-ribosylamino-4(3H)-pyrimidinone 5'-phosphate (DARP), formate and pyrophosphate.</text>
</comment>
<evidence type="ECO:0000256" key="7">
    <source>
        <dbReference type="ARBA" id="ARBA00022619"/>
    </source>
</evidence>
<feature type="binding site" evidence="19">
    <location>
        <position position="328"/>
    </location>
    <ligand>
        <name>GTP</name>
        <dbReference type="ChEBI" id="CHEBI:37565"/>
    </ligand>
</feature>
<evidence type="ECO:0000256" key="3">
    <source>
        <dbReference type="ARBA" id="ARBA00002284"/>
    </source>
</evidence>
<dbReference type="Proteomes" id="UP000247807">
    <property type="component" value="Unassembled WGS sequence"/>
</dbReference>
<feature type="binding site" evidence="19">
    <location>
        <position position="279"/>
    </location>
    <ligand>
        <name>Zn(2+)</name>
        <dbReference type="ChEBI" id="CHEBI:29105"/>
        <note>catalytic</note>
    </ligand>
</feature>
<feature type="binding site" evidence="19">
    <location>
        <begin position="306"/>
        <end position="308"/>
    </location>
    <ligand>
        <name>GTP</name>
        <dbReference type="ChEBI" id="CHEBI:37565"/>
    </ligand>
</feature>
<feature type="active site" description="Proton acceptor; for GTP cyclohydrolase activity" evidence="19">
    <location>
        <position position="340"/>
    </location>
</feature>